<dbReference type="AlphaFoldDB" id="A0LDH3"/>
<protein>
    <submittedName>
        <fullName evidence="3">General secretion pathway protein G</fullName>
    </submittedName>
</protein>
<dbReference type="Proteomes" id="UP000002586">
    <property type="component" value="Chromosome"/>
</dbReference>
<evidence type="ECO:0000313" key="3">
    <source>
        <dbReference type="EMBL" id="ABK46016.1"/>
    </source>
</evidence>
<dbReference type="SUPFAM" id="SSF54523">
    <property type="entry name" value="Pili subunits"/>
    <property type="match status" value="1"/>
</dbReference>
<name>A0LDH3_MAGMM</name>
<accession>A0LDH3</accession>
<evidence type="ECO:0000313" key="4">
    <source>
        <dbReference type="Proteomes" id="UP000002586"/>
    </source>
</evidence>
<feature type="transmembrane region" description="Helical" evidence="1">
    <location>
        <begin position="12"/>
        <end position="32"/>
    </location>
</feature>
<dbReference type="STRING" id="156889.Mmc1_3531"/>
<proteinExistence type="predicted"/>
<evidence type="ECO:0000256" key="1">
    <source>
        <dbReference type="SAM" id="Phobius"/>
    </source>
</evidence>
<keyword evidence="4" id="KW-1185">Reference proteome</keyword>
<gene>
    <name evidence="3" type="ordered locus">Mmc1_3531</name>
</gene>
<dbReference type="Gene3D" id="3.30.700.10">
    <property type="entry name" value="Glycoprotein, Type 4 Pilin"/>
    <property type="match status" value="1"/>
</dbReference>
<dbReference type="KEGG" id="mgm:Mmc1_3531"/>
<keyword evidence="1" id="KW-0472">Membrane</keyword>
<dbReference type="Pfam" id="PF08334">
    <property type="entry name" value="T2SSG"/>
    <property type="match status" value="1"/>
</dbReference>
<sequence>MKPPLPHTKRWRIIMVELLVVLSLGGFIWFFFGGQLIEQLRGGQTEVAQNRMKILEEALLQYGRDVGDYPSQNEGLDALIESPRGAPQWQGPYTSPPALLDPWNRSFYYVYPGHHGVFDLYSLGRDNKKGGVLVNRDVQNWP</sequence>
<dbReference type="HOGENOM" id="CLU_091705_2_0_5"/>
<evidence type="ECO:0000259" key="2">
    <source>
        <dbReference type="Pfam" id="PF08334"/>
    </source>
</evidence>
<dbReference type="InterPro" id="IPR013545">
    <property type="entry name" value="T2SS_protein-GspG_C"/>
</dbReference>
<dbReference type="RefSeq" id="WP_011715072.1">
    <property type="nucleotide sequence ID" value="NC_008576.1"/>
</dbReference>
<dbReference type="InterPro" id="IPR010054">
    <property type="entry name" value="Type2_sec_GspG"/>
</dbReference>
<feature type="domain" description="Type II secretion system protein GspG C-terminal" evidence="2">
    <location>
        <begin position="36"/>
        <end position="141"/>
    </location>
</feature>
<dbReference type="GO" id="GO:0015627">
    <property type="term" value="C:type II protein secretion system complex"/>
    <property type="evidence" value="ECO:0007669"/>
    <property type="project" value="InterPro"/>
</dbReference>
<keyword evidence="1" id="KW-1133">Transmembrane helix</keyword>
<reference evidence="3 4" key="2">
    <citation type="journal article" date="2012" name="Int. J. Syst. Evol. Microbiol.">
        <title>Magnetococcus marinus gen. nov., sp. nov., a marine, magnetotactic bacterium that represents a novel lineage (Magnetococcaceae fam. nov.; Magnetococcales ord. nov.) at the base of the Alphaproteobacteria.</title>
        <authorList>
            <person name="Bazylinski D.A."/>
            <person name="Williams T.J."/>
            <person name="Lefevre C.T."/>
            <person name="Berg R.J."/>
            <person name="Zhang C.L."/>
            <person name="Bowser S.S."/>
            <person name="Dean A.J."/>
            <person name="Beveridge T.J."/>
        </authorList>
    </citation>
    <scope>NUCLEOTIDE SEQUENCE [LARGE SCALE GENOMIC DNA]</scope>
    <source>
        <strain evidence="4">ATCC BAA-1437 / JCM 17883 / MC-1</strain>
    </source>
</reference>
<dbReference type="GO" id="GO:0015628">
    <property type="term" value="P:protein secretion by the type II secretion system"/>
    <property type="evidence" value="ECO:0007669"/>
    <property type="project" value="InterPro"/>
</dbReference>
<dbReference type="OrthoDB" id="9795612at2"/>
<dbReference type="eggNOG" id="COG4968">
    <property type="taxonomic scope" value="Bacteria"/>
</dbReference>
<reference evidence="4" key="1">
    <citation type="journal article" date="2009" name="Appl. Environ. Microbiol.">
        <title>Complete genome sequence of the chemolithoautotrophic marine magnetotactic coccus strain MC-1.</title>
        <authorList>
            <person name="Schubbe S."/>
            <person name="Williams T.J."/>
            <person name="Xie G."/>
            <person name="Kiss H.E."/>
            <person name="Brettin T.S."/>
            <person name="Martinez D."/>
            <person name="Ross C.A."/>
            <person name="Schuler D."/>
            <person name="Cox B.L."/>
            <person name="Nealson K.H."/>
            <person name="Bazylinski D.A."/>
        </authorList>
    </citation>
    <scope>NUCLEOTIDE SEQUENCE [LARGE SCALE GENOMIC DNA]</scope>
    <source>
        <strain evidence="4">ATCC BAA-1437 / JCM 17883 / MC-1</strain>
    </source>
</reference>
<dbReference type="InterPro" id="IPR045584">
    <property type="entry name" value="Pilin-like"/>
</dbReference>
<organism evidence="3 4">
    <name type="scientific">Magnetococcus marinus (strain ATCC BAA-1437 / JCM 17883 / MC-1)</name>
    <dbReference type="NCBI Taxonomy" id="156889"/>
    <lineage>
        <taxon>Bacteria</taxon>
        <taxon>Pseudomonadati</taxon>
        <taxon>Pseudomonadota</taxon>
        <taxon>Magnetococcia</taxon>
        <taxon>Magnetococcales</taxon>
        <taxon>Magnetococcaceae</taxon>
        <taxon>Magnetococcus</taxon>
    </lineage>
</organism>
<dbReference type="NCBIfam" id="TIGR01710">
    <property type="entry name" value="typeII_sec_gspG"/>
    <property type="match status" value="1"/>
</dbReference>
<keyword evidence="1" id="KW-0812">Transmembrane</keyword>
<dbReference type="EMBL" id="CP000471">
    <property type="protein sequence ID" value="ABK46016.1"/>
    <property type="molecule type" value="Genomic_DNA"/>
</dbReference>